<sequence>MRARAAAQRAEQSAQRAEQSAGRERSAVEIPPPAAQEAQERPAPGEQGFAAGQRERCAPLPGRSGIARRLWSRVETAAYRAYERISGLSEDRPALGVAAAAPVLRALGVAAPRIASSVTVSRARAAVLGALRDAEGVRRYLQRIARVEMGVVEATSTIWAAGMGSRDRVRTGIVSLVDAPGERGTEIRAVLPGARPRGWLARAAGRLLAEEPRRRLRGDLRRLRQWIEVGEIPTTVGQPSGRTGRERT</sequence>
<gene>
    <name evidence="2" type="ORF">BE21_05180</name>
</gene>
<dbReference type="Proteomes" id="UP000075502">
    <property type="component" value="Unassembled WGS sequence"/>
</dbReference>
<name>A0A150TCK6_SORCE</name>
<dbReference type="EMBL" id="JEME01003088">
    <property type="protein sequence ID" value="KYG02429.1"/>
    <property type="molecule type" value="Genomic_DNA"/>
</dbReference>
<reference evidence="2 3" key="1">
    <citation type="submission" date="2014-02" db="EMBL/GenBank/DDBJ databases">
        <title>The small core and large imbalanced accessory genome model reveals a collaborative survival strategy of Sorangium cellulosum strains in nature.</title>
        <authorList>
            <person name="Han K."/>
            <person name="Peng R."/>
            <person name="Blom J."/>
            <person name="Li Y.-Z."/>
        </authorList>
    </citation>
    <scope>NUCLEOTIDE SEQUENCE [LARGE SCALE GENOMIC DNA]</scope>
    <source>
        <strain evidence="2 3">So0007-03</strain>
    </source>
</reference>
<dbReference type="InterPro" id="IPR023393">
    <property type="entry name" value="START-like_dom_sf"/>
</dbReference>
<protein>
    <submittedName>
        <fullName evidence="2">Uncharacterized protein</fullName>
    </submittedName>
</protein>
<evidence type="ECO:0000313" key="3">
    <source>
        <dbReference type="Proteomes" id="UP000075502"/>
    </source>
</evidence>
<comment type="caution">
    <text evidence="2">The sequence shown here is derived from an EMBL/GenBank/DDBJ whole genome shotgun (WGS) entry which is preliminary data.</text>
</comment>
<organism evidence="2 3">
    <name type="scientific">Sorangium cellulosum</name>
    <name type="common">Polyangium cellulosum</name>
    <dbReference type="NCBI Taxonomy" id="56"/>
    <lineage>
        <taxon>Bacteria</taxon>
        <taxon>Pseudomonadati</taxon>
        <taxon>Myxococcota</taxon>
        <taxon>Polyangia</taxon>
        <taxon>Polyangiales</taxon>
        <taxon>Polyangiaceae</taxon>
        <taxon>Sorangium</taxon>
    </lineage>
</organism>
<feature type="compositionally biased region" description="Low complexity" evidence="1">
    <location>
        <begin position="35"/>
        <end position="47"/>
    </location>
</feature>
<feature type="region of interest" description="Disordered" evidence="1">
    <location>
        <begin position="1"/>
        <end position="60"/>
    </location>
</feature>
<feature type="compositionally biased region" description="Low complexity" evidence="1">
    <location>
        <begin position="1"/>
        <end position="20"/>
    </location>
</feature>
<dbReference type="AlphaFoldDB" id="A0A150TCK6"/>
<accession>A0A150TCK6</accession>
<dbReference type="Gene3D" id="3.30.530.20">
    <property type="match status" value="1"/>
</dbReference>
<evidence type="ECO:0000313" key="2">
    <source>
        <dbReference type="EMBL" id="KYG02429.1"/>
    </source>
</evidence>
<proteinExistence type="predicted"/>
<evidence type="ECO:0000256" key="1">
    <source>
        <dbReference type="SAM" id="MobiDB-lite"/>
    </source>
</evidence>